<evidence type="ECO:0000256" key="2">
    <source>
        <dbReference type="ARBA" id="ARBA00022679"/>
    </source>
</evidence>
<feature type="binding site" evidence="5">
    <location>
        <position position="62"/>
    </location>
    <ligand>
        <name>S-adenosyl-L-methionine</name>
        <dbReference type="ChEBI" id="CHEBI:59789"/>
    </ligand>
</feature>
<comment type="pathway">
    <text evidence="5">Cofactor biosynthesis; ubiquinone biosynthesis.</text>
</comment>
<comment type="similarity">
    <text evidence="5">Belongs to the class I-like SAM-binding methyltransferase superfamily. UbiG/COQ3 family.</text>
</comment>
<dbReference type="GO" id="GO:0032259">
    <property type="term" value="P:methylation"/>
    <property type="evidence" value="ECO:0007669"/>
    <property type="project" value="UniProtKB-KW"/>
</dbReference>
<keyword evidence="5" id="KW-0460">Magnesium</keyword>
<keyword evidence="1 5" id="KW-0489">Methyltransferase</keyword>
<dbReference type="PANTHER" id="PTHR43464">
    <property type="entry name" value="METHYLTRANSFERASE"/>
    <property type="match status" value="1"/>
</dbReference>
<dbReference type="EC" id="2.1.1.114" evidence="5"/>
<keyword evidence="5" id="KW-0496">Mitochondrion</keyword>
<keyword evidence="5" id="KW-0479">Metal-binding</keyword>
<keyword evidence="3 5" id="KW-0831">Ubiquinone biosynthesis</keyword>
<comment type="catalytic activity">
    <reaction evidence="5">
        <text>a 3,4-dihydroxy-5-(all-trans-polyprenyl)benzoate + S-adenosyl-L-methionine = a 4-hydroxy-3-methoxy-5-(all-trans-polyprenyl)benzoate + S-adenosyl-L-homocysteine + H(+)</text>
        <dbReference type="Rhea" id="RHEA:44452"/>
        <dbReference type="Rhea" id="RHEA-COMP:10930"/>
        <dbReference type="Rhea" id="RHEA-COMP:10931"/>
        <dbReference type="ChEBI" id="CHEBI:15378"/>
        <dbReference type="ChEBI" id="CHEBI:57856"/>
        <dbReference type="ChEBI" id="CHEBI:59789"/>
        <dbReference type="ChEBI" id="CHEBI:64694"/>
        <dbReference type="ChEBI" id="CHEBI:84443"/>
        <dbReference type="EC" id="2.1.1.114"/>
    </reaction>
</comment>
<dbReference type="Proteomes" id="UP000492821">
    <property type="component" value="Unassembled WGS sequence"/>
</dbReference>
<dbReference type="InterPro" id="IPR010233">
    <property type="entry name" value="UbiG_MeTrfase"/>
</dbReference>
<comment type="subunit">
    <text evidence="5">Component of a multi-subunit COQ enzyme complex.</text>
</comment>
<keyword evidence="4 5" id="KW-0949">S-adenosyl-L-methionine</keyword>
<dbReference type="AlphaFoldDB" id="A0A7E4ZQ22"/>
<keyword evidence="2 5" id="KW-0808">Transferase</keyword>
<comment type="cofactor">
    <cofactor evidence="5">
        <name>Mg(2+)</name>
        <dbReference type="ChEBI" id="CHEBI:18420"/>
    </cofactor>
</comment>
<sequence length="264" mass="28721">MLIRAGSVLRGRCLATASTRLAATSTSRGADPTEIATFDRLSHEWMDEVGPFKPLHSYNRLRLPWILGTLNKTDLTGLRIADVGCGGGLISMPLVRLGARVDAIDASPEAIKVAELSAKRILPNAHKNLSFHRSTAEKFAETRIGQFDAVVASEIVEHVSDLSSFLSGVARLAKPGAPIFITTINKTVASQIFSVWLAEDVLGLVPPGVHDWEKFVEPDRLSLILEENNCRVNAVQGVSYNPVTNKWSWSSCDSVNYALTATRV</sequence>
<dbReference type="CDD" id="cd02440">
    <property type="entry name" value="AdoMet_MTases"/>
    <property type="match status" value="1"/>
</dbReference>
<organism evidence="7 8">
    <name type="scientific">Panagrellus redivivus</name>
    <name type="common">Microworm</name>
    <dbReference type="NCBI Taxonomy" id="6233"/>
    <lineage>
        <taxon>Eukaryota</taxon>
        <taxon>Metazoa</taxon>
        <taxon>Ecdysozoa</taxon>
        <taxon>Nematoda</taxon>
        <taxon>Chromadorea</taxon>
        <taxon>Rhabditida</taxon>
        <taxon>Tylenchina</taxon>
        <taxon>Panagrolaimomorpha</taxon>
        <taxon>Panagrolaimoidea</taxon>
        <taxon>Panagrolaimidae</taxon>
        <taxon>Panagrellus</taxon>
    </lineage>
</organism>
<dbReference type="GO" id="GO:0046872">
    <property type="term" value="F:metal ion binding"/>
    <property type="evidence" value="ECO:0007669"/>
    <property type="project" value="UniProtKB-KW"/>
</dbReference>
<name>A0A7E4ZQ22_PANRE</name>
<comment type="function">
    <text evidence="5">O-methyltransferase required for two non-consecutive steps during ubiquinone biosynthesis. Catalyzes the 2 O-methylation of 3,4-dihydroxy-5-(all-trans-polyprenyl)benzoic acid into 4-hydroxy-3-methoxy-5-(all-trans-polyprenyl)benzoic acid. Also catalyzes the last step of ubiquinone biosynthesis by mediating methylation of 3-demethylubiquinone into ubiquinone. Also able to mediate the methylation of 3-demethylubiquinol into ubiquinol.</text>
</comment>
<dbReference type="EC" id="2.1.1.-" evidence="5"/>
<dbReference type="NCBIfam" id="TIGR01983">
    <property type="entry name" value="UbiG"/>
    <property type="match status" value="1"/>
</dbReference>
<protein>
    <recommendedName>
        <fullName evidence="5">Ubiquinone biosynthesis O-methyltransferase, mitochondrial</fullName>
    </recommendedName>
    <alternativeName>
        <fullName evidence="5">3-demethylubiquinol 3-O-methyltransferase</fullName>
        <ecNumber evidence="5">2.1.1.64</ecNumber>
    </alternativeName>
    <alternativeName>
        <fullName evidence="5">3-demethylubiquinone 3-O-methyltransferase</fullName>
        <ecNumber evidence="5">2.1.1.-</ecNumber>
    </alternativeName>
    <alternativeName>
        <fullName evidence="5">Polyprenyldihydroxybenzoate methyltransferase</fullName>
        <ecNumber evidence="5">2.1.1.114</ecNumber>
    </alternativeName>
</protein>
<reference evidence="8" key="2">
    <citation type="submission" date="2020-10" db="UniProtKB">
        <authorList>
            <consortium name="WormBaseParasite"/>
        </authorList>
    </citation>
    <scope>IDENTIFICATION</scope>
</reference>
<feature type="binding site" evidence="5">
    <location>
        <position position="157"/>
    </location>
    <ligand>
        <name>Mg(2+)</name>
        <dbReference type="ChEBI" id="CHEBI:18420"/>
    </ligand>
</feature>
<evidence type="ECO:0000256" key="3">
    <source>
        <dbReference type="ARBA" id="ARBA00022688"/>
    </source>
</evidence>
<dbReference type="Gene3D" id="3.40.50.150">
    <property type="entry name" value="Vaccinia Virus protein VP39"/>
    <property type="match status" value="1"/>
</dbReference>
<proteinExistence type="inferred from homology"/>
<dbReference type="Pfam" id="PF08241">
    <property type="entry name" value="Methyltransf_11"/>
    <property type="match status" value="1"/>
</dbReference>
<dbReference type="InterPro" id="IPR013216">
    <property type="entry name" value="Methyltransf_11"/>
</dbReference>
<dbReference type="PANTHER" id="PTHR43464:SF19">
    <property type="entry name" value="UBIQUINONE BIOSYNTHESIS O-METHYLTRANSFERASE, MITOCHONDRIAL"/>
    <property type="match status" value="1"/>
</dbReference>
<dbReference type="SUPFAM" id="SSF53335">
    <property type="entry name" value="S-adenosyl-L-methionine-dependent methyltransferases"/>
    <property type="match status" value="1"/>
</dbReference>
<comment type="catalytic activity">
    <reaction evidence="5">
        <text>a 3-demethylubiquinol + S-adenosyl-L-methionine = a ubiquinol + S-adenosyl-L-homocysteine + H(+)</text>
        <dbReference type="Rhea" id="RHEA:44380"/>
        <dbReference type="Rhea" id="RHEA-COMP:9566"/>
        <dbReference type="Rhea" id="RHEA-COMP:10914"/>
        <dbReference type="ChEBI" id="CHEBI:15378"/>
        <dbReference type="ChEBI" id="CHEBI:17976"/>
        <dbReference type="ChEBI" id="CHEBI:57856"/>
        <dbReference type="ChEBI" id="CHEBI:59789"/>
        <dbReference type="ChEBI" id="CHEBI:84422"/>
        <dbReference type="EC" id="2.1.1.64"/>
    </reaction>
</comment>
<feature type="binding site" evidence="5">
    <location>
        <position position="105"/>
    </location>
    <ligand>
        <name>S-adenosyl-L-methionine</name>
        <dbReference type="ChEBI" id="CHEBI:59789"/>
    </ligand>
</feature>
<evidence type="ECO:0000313" key="8">
    <source>
        <dbReference type="WBParaSite" id="Pan_g10321.t1"/>
    </source>
</evidence>
<accession>A0A7E4ZQ22</accession>
<evidence type="ECO:0000259" key="6">
    <source>
        <dbReference type="Pfam" id="PF08241"/>
    </source>
</evidence>
<dbReference type="GO" id="GO:0061542">
    <property type="term" value="F:3-demethylubiquinol 3-O-methyltransferase activity"/>
    <property type="evidence" value="ECO:0007669"/>
    <property type="project" value="UniProtKB-UniRule"/>
</dbReference>
<keyword evidence="5" id="KW-0472">Membrane</keyword>
<feature type="domain" description="Methyltransferase type 11" evidence="6">
    <location>
        <begin position="82"/>
        <end position="180"/>
    </location>
</feature>
<evidence type="ECO:0000313" key="7">
    <source>
        <dbReference type="Proteomes" id="UP000492821"/>
    </source>
</evidence>
<dbReference type="UniPathway" id="UPA00232"/>
<dbReference type="GO" id="GO:0010420">
    <property type="term" value="F:polyprenyldihydroxybenzoate methyltransferase activity"/>
    <property type="evidence" value="ECO:0007669"/>
    <property type="project" value="UniProtKB-UniRule"/>
</dbReference>
<dbReference type="EC" id="2.1.1.64" evidence="5"/>
<dbReference type="InterPro" id="IPR029063">
    <property type="entry name" value="SAM-dependent_MTases_sf"/>
</dbReference>
<dbReference type="GO" id="GO:0031314">
    <property type="term" value="C:extrinsic component of mitochondrial inner membrane"/>
    <property type="evidence" value="ECO:0007669"/>
    <property type="project" value="UniProtKB-UniRule"/>
</dbReference>
<evidence type="ECO:0000256" key="5">
    <source>
        <dbReference type="HAMAP-Rule" id="MF_03190"/>
    </source>
</evidence>
<comment type="catalytic activity">
    <reaction evidence="5">
        <text>a 3-demethylubiquinone + S-adenosyl-L-methionine = a ubiquinone + S-adenosyl-L-homocysteine</text>
        <dbReference type="Rhea" id="RHEA:81215"/>
        <dbReference type="Rhea" id="RHEA-COMP:9565"/>
        <dbReference type="Rhea" id="RHEA-COMP:19654"/>
        <dbReference type="ChEBI" id="CHEBI:16389"/>
        <dbReference type="ChEBI" id="CHEBI:57856"/>
        <dbReference type="ChEBI" id="CHEBI:59789"/>
        <dbReference type="ChEBI" id="CHEBI:231825"/>
    </reaction>
</comment>
<feature type="binding site" evidence="5">
    <location>
        <position position="158"/>
    </location>
    <ligand>
        <name>Mg(2+)</name>
        <dbReference type="ChEBI" id="CHEBI:18420"/>
    </ligand>
</feature>
<reference evidence="7" key="1">
    <citation type="journal article" date="2013" name="Genetics">
        <title>The draft genome and transcriptome of Panagrellus redivivus are shaped by the harsh demands of a free-living lifestyle.</title>
        <authorList>
            <person name="Srinivasan J."/>
            <person name="Dillman A.R."/>
            <person name="Macchietto M.G."/>
            <person name="Heikkinen L."/>
            <person name="Lakso M."/>
            <person name="Fracchia K.M."/>
            <person name="Antoshechkin I."/>
            <person name="Mortazavi A."/>
            <person name="Wong G."/>
            <person name="Sternberg P.W."/>
        </authorList>
    </citation>
    <scope>NUCLEOTIDE SEQUENCE [LARGE SCALE GENOMIC DNA]</scope>
    <source>
        <strain evidence="7">MT8872</strain>
    </source>
</reference>
<comment type="subcellular location">
    <subcellularLocation>
        <location evidence="5">Mitochondrion inner membrane</location>
        <topology evidence="5">Peripheral membrane protein</topology>
        <orientation evidence="5">Matrix side</orientation>
    </subcellularLocation>
</comment>
<feature type="binding site" evidence="5">
    <location>
        <position position="153"/>
    </location>
    <ligand>
        <name>S-adenosyl-L-methionine</name>
        <dbReference type="ChEBI" id="CHEBI:59789"/>
    </ligand>
</feature>
<dbReference type="WBParaSite" id="Pan_g10321.t1">
    <property type="protein sequence ID" value="Pan_g10321.t1"/>
    <property type="gene ID" value="Pan_g10321"/>
</dbReference>
<dbReference type="HAMAP" id="MF_00472">
    <property type="entry name" value="UbiG"/>
    <property type="match status" value="1"/>
</dbReference>
<keyword evidence="5" id="KW-0999">Mitochondrion inner membrane</keyword>
<evidence type="ECO:0000256" key="4">
    <source>
        <dbReference type="ARBA" id="ARBA00022691"/>
    </source>
</evidence>
<feature type="binding site" evidence="5">
    <location>
        <position position="84"/>
    </location>
    <ligand>
        <name>S-adenosyl-L-methionine</name>
        <dbReference type="ChEBI" id="CHEBI:59789"/>
    </ligand>
</feature>
<keyword evidence="7" id="KW-1185">Reference proteome</keyword>
<evidence type="ECO:0000256" key="1">
    <source>
        <dbReference type="ARBA" id="ARBA00022603"/>
    </source>
</evidence>
<feature type="binding site" evidence="5">
    <location>
        <position position="154"/>
    </location>
    <ligand>
        <name>Mg(2+)</name>
        <dbReference type="ChEBI" id="CHEBI:18420"/>
    </ligand>
</feature>